<reference evidence="2" key="2">
    <citation type="submission" date="2020-09" db="EMBL/GenBank/DDBJ databases">
        <authorList>
            <person name="Sun Q."/>
            <person name="Ohkuma M."/>
        </authorList>
    </citation>
    <scope>NUCLEOTIDE SEQUENCE</scope>
    <source>
        <strain evidence="2">JCM 4633</strain>
    </source>
</reference>
<proteinExistence type="predicted"/>
<sequence length="199" mass="20486">MAVDFDLGPAADRMAGLLEAVPRDRLTAPTPCAHYALGDLIQHVDGLSLAFTAAATKAAPAPGTPQGPSGNAAALGDDWRTRIPVQLAALADAWRDPAAWEGTTRAGGVELPAAVAARVTLDELIVHGWDIARATGQPFDCGEPELRACLEFVSRFAPGPDGSPAPEGLFAPAVDVPADAPLLDRVIGLTGRDPAWTAA</sequence>
<reference evidence="2" key="1">
    <citation type="journal article" date="2014" name="Int. J. Syst. Evol. Microbiol.">
        <title>Complete genome sequence of Corynebacterium casei LMG S-19264T (=DSM 44701T), isolated from a smear-ripened cheese.</title>
        <authorList>
            <consortium name="US DOE Joint Genome Institute (JGI-PGF)"/>
            <person name="Walter F."/>
            <person name="Albersmeier A."/>
            <person name="Kalinowski J."/>
            <person name="Ruckert C."/>
        </authorList>
    </citation>
    <scope>NUCLEOTIDE SEQUENCE</scope>
    <source>
        <strain evidence="2">JCM 4633</strain>
    </source>
</reference>
<dbReference type="GO" id="GO:0046872">
    <property type="term" value="F:metal ion binding"/>
    <property type="evidence" value="ECO:0007669"/>
    <property type="project" value="InterPro"/>
</dbReference>
<organism evidence="2 3">
    <name type="scientific">Streptomyces cinnamoneus</name>
    <name type="common">Streptoverticillium cinnamoneum</name>
    <dbReference type="NCBI Taxonomy" id="53446"/>
    <lineage>
        <taxon>Bacteria</taxon>
        <taxon>Bacillati</taxon>
        <taxon>Actinomycetota</taxon>
        <taxon>Actinomycetes</taxon>
        <taxon>Kitasatosporales</taxon>
        <taxon>Streptomycetaceae</taxon>
        <taxon>Streptomyces</taxon>
        <taxon>Streptomyces cinnamoneus group</taxon>
    </lineage>
</organism>
<evidence type="ECO:0000313" key="3">
    <source>
        <dbReference type="Proteomes" id="UP000646244"/>
    </source>
</evidence>
<dbReference type="InterPro" id="IPR034660">
    <property type="entry name" value="DinB/YfiT-like"/>
</dbReference>
<protein>
    <submittedName>
        <fullName evidence="2">TIGR03086 family protein</fullName>
    </submittedName>
</protein>
<dbReference type="NCBIfam" id="TIGR03086">
    <property type="entry name" value="TIGR03086 family metal-binding protein"/>
    <property type="match status" value="1"/>
</dbReference>
<accession>A0A918T9Q9</accession>
<feature type="domain" description="Mycothiol-dependent maleylpyruvate isomerase metal-binding" evidence="1">
    <location>
        <begin position="8"/>
        <end position="132"/>
    </location>
</feature>
<dbReference type="InterPro" id="IPR017520">
    <property type="entry name" value="CHP03086"/>
</dbReference>
<comment type="caution">
    <text evidence="2">The sequence shown here is derived from an EMBL/GenBank/DDBJ whole genome shotgun (WGS) entry which is preliminary data.</text>
</comment>
<dbReference type="RefSeq" id="WP_190107877.1">
    <property type="nucleotide sequence ID" value="NZ_BMVB01000001.1"/>
</dbReference>
<gene>
    <name evidence="2" type="ORF">GCM10010507_04590</name>
</gene>
<evidence type="ECO:0000313" key="2">
    <source>
        <dbReference type="EMBL" id="GHC34795.1"/>
    </source>
</evidence>
<dbReference type="NCBIfam" id="TIGR03083">
    <property type="entry name" value="maleylpyruvate isomerase family mycothiol-dependent enzyme"/>
    <property type="match status" value="1"/>
</dbReference>
<dbReference type="Proteomes" id="UP000646244">
    <property type="component" value="Unassembled WGS sequence"/>
</dbReference>
<dbReference type="Gene3D" id="1.20.120.450">
    <property type="entry name" value="dinb family like domain"/>
    <property type="match status" value="1"/>
</dbReference>
<dbReference type="AlphaFoldDB" id="A0A918T9Q9"/>
<dbReference type="Pfam" id="PF11716">
    <property type="entry name" value="MDMPI_N"/>
    <property type="match status" value="1"/>
</dbReference>
<dbReference type="InterPro" id="IPR017517">
    <property type="entry name" value="Maleyloyr_isom"/>
</dbReference>
<name>A0A918T9Q9_STRCJ</name>
<evidence type="ECO:0000259" key="1">
    <source>
        <dbReference type="Pfam" id="PF11716"/>
    </source>
</evidence>
<dbReference type="SUPFAM" id="SSF109854">
    <property type="entry name" value="DinB/YfiT-like putative metalloenzymes"/>
    <property type="match status" value="1"/>
</dbReference>
<dbReference type="InterPro" id="IPR024344">
    <property type="entry name" value="MDMPI_metal-binding"/>
</dbReference>
<dbReference type="EMBL" id="BMVB01000001">
    <property type="protein sequence ID" value="GHC34795.1"/>
    <property type="molecule type" value="Genomic_DNA"/>
</dbReference>